<comment type="caution">
    <text evidence="1">The sequence shown here is derived from an EMBL/GenBank/DDBJ whole genome shotgun (WGS) entry which is preliminary data.</text>
</comment>
<name>A0A5C6B1B0_9PLAN</name>
<dbReference type="Proteomes" id="UP000320735">
    <property type="component" value="Unassembled WGS sequence"/>
</dbReference>
<evidence type="ECO:0000313" key="2">
    <source>
        <dbReference type="Proteomes" id="UP000320735"/>
    </source>
</evidence>
<sequence length="58" mass="5955">MSVDHVAKVKVFLPSIHATNPSSAKAGTTPDSFSAAPQLAVGRLGALTYSSLTKLNSI</sequence>
<dbReference type="EMBL" id="SJPP01000005">
    <property type="protein sequence ID" value="TWU04204.1"/>
    <property type="molecule type" value="Genomic_DNA"/>
</dbReference>
<protein>
    <submittedName>
        <fullName evidence="1">Uncharacterized protein</fullName>
    </submittedName>
</protein>
<organism evidence="1 2">
    <name type="scientific">Symmachiella macrocystis</name>
    <dbReference type="NCBI Taxonomy" id="2527985"/>
    <lineage>
        <taxon>Bacteria</taxon>
        <taxon>Pseudomonadati</taxon>
        <taxon>Planctomycetota</taxon>
        <taxon>Planctomycetia</taxon>
        <taxon>Planctomycetales</taxon>
        <taxon>Planctomycetaceae</taxon>
        <taxon>Symmachiella</taxon>
    </lineage>
</organism>
<keyword evidence="2" id="KW-1185">Reference proteome</keyword>
<evidence type="ECO:0000313" key="1">
    <source>
        <dbReference type="EMBL" id="TWU04204.1"/>
    </source>
</evidence>
<reference evidence="1 2" key="1">
    <citation type="submission" date="2019-02" db="EMBL/GenBank/DDBJ databases">
        <title>Deep-cultivation of Planctomycetes and their phenomic and genomic characterization uncovers novel biology.</title>
        <authorList>
            <person name="Wiegand S."/>
            <person name="Jogler M."/>
            <person name="Boedeker C."/>
            <person name="Pinto D."/>
            <person name="Vollmers J."/>
            <person name="Rivas-Marin E."/>
            <person name="Kohn T."/>
            <person name="Peeters S.H."/>
            <person name="Heuer A."/>
            <person name="Rast P."/>
            <person name="Oberbeckmann S."/>
            <person name="Bunk B."/>
            <person name="Jeske O."/>
            <person name="Meyerdierks A."/>
            <person name="Storesund J.E."/>
            <person name="Kallscheuer N."/>
            <person name="Luecker S."/>
            <person name="Lage O.M."/>
            <person name="Pohl T."/>
            <person name="Merkel B.J."/>
            <person name="Hornburger P."/>
            <person name="Mueller R.-W."/>
            <person name="Bruemmer F."/>
            <person name="Labrenz M."/>
            <person name="Spormann A.M."/>
            <person name="Op Den Camp H."/>
            <person name="Overmann J."/>
            <person name="Amann R."/>
            <person name="Jetten M.S.M."/>
            <person name="Mascher T."/>
            <person name="Medema M.H."/>
            <person name="Devos D.P."/>
            <person name="Kaster A.-K."/>
            <person name="Ovreas L."/>
            <person name="Rohde M."/>
            <person name="Galperin M.Y."/>
            <person name="Jogler C."/>
        </authorList>
    </citation>
    <scope>NUCLEOTIDE SEQUENCE [LARGE SCALE GENOMIC DNA]</scope>
    <source>
        <strain evidence="1 2">CA54</strain>
    </source>
</reference>
<accession>A0A5C6B1B0</accession>
<gene>
    <name evidence="1" type="ORF">CA54_60860</name>
</gene>
<proteinExistence type="predicted"/>
<dbReference type="AlphaFoldDB" id="A0A5C6B1B0"/>